<dbReference type="EMBL" id="CP009334">
    <property type="protein sequence ID" value="AJG73877.1"/>
    <property type="molecule type" value="Genomic_DNA"/>
</dbReference>
<dbReference type="EMBL" id="VKQN01000001">
    <property type="protein sequence ID" value="MDR4174719.1"/>
    <property type="molecule type" value="Genomic_DNA"/>
</dbReference>
<name>A0A0B5NKC9_BACTU</name>
<evidence type="ECO:0000313" key="1">
    <source>
        <dbReference type="EMBL" id="AJG73877.1"/>
    </source>
</evidence>
<dbReference type="Proteomes" id="UP000501107">
    <property type="component" value="Plasmid unnamed3"/>
</dbReference>
<sequence length="87" mass="10227">MFGFFRRRKKKQENKVTLQQAFDRICEELDGDPQAGSYFMINRQTNTTAYRRWQLAAPSDRVLVTQARVRNLDENLTSKQANMKKGI</sequence>
<geneLocation type="plasmid" evidence="3 5">
    <name>unnamed3</name>
</geneLocation>
<reference evidence="2" key="2">
    <citation type="submission" date="2019-07" db="EMBL/GenBank/DDBJ databases">
        <title>Phylogenomic Reclassification of ATCC Bacillus Strains and Various Taxa within the Genus Bacillus.</title>
        <authorList>
            <person name="Riojas M.A."/>
            <person name="Frank A.M."/>
            <person name="Fenn S.L."/>
            <person name="King S.P."/>
            <person name="Brower S.M."/>
            <person name="Hazbon M.H."/>
        </authorList>
    </citation>
    <scope>NUCLEOTIDE SEQUENCE</scope>
    <source>
        <strain evidence="2">ATCC 35646</strain>
    </source>
</reference>
<geneLocation type="plasmid" evidence="1 4">
    <name>2</name>
</geneLocation>
<reference evidence="3 5" key="3">
    <citation type="submission" date="2020-05" db="EMBL/GenBank/DDBJ databases">
        <title>FDA dAtabase for Regulatory Grade micrObial Sequences (FDA-ARGOS): Supporting development and validation of Infectious Disease Dx tests.</title>
        <authorList>
            <person name="Nelson B."/>
            <person name="Plummer A."/>
            <person name="Tallon L."/>
            <person name="Sadzewicz L."/>
            <person name="Zhao X."/>
            <person name="Vavikolanu K."/>
            <person name="Mehta A."/>
            <person name="Aluvathingal J."/>
            <person name="Nadendla S."/>
            <person name="Myers T."/>
            <person name="Yan Y."/>
            <person name="Sichtig H."/>
        </authorList>
    </citation>
    <scope>NUCLEOTIDE SEQUENCE [LARGE SCALE GENOMIC DNA]</scope>
    <source>
        <strain evidence="3 5">FDAARGOS_795</strain>
        <plasmid evidence="3 5">unnamed3</plasmid>
    </source>
</reference>
<evidence type="ECO:0000313" key="4">
    <source>
        <dbReference type="Proteomes" id="UP000031876"/>
    </source>
</evidence>
<dbReference type="Proteomes" id="UP000031876">
    <property type="component" value="Plasmid 2"/>
</dbReference>
<reference evidence="1 4" key="1">
    <citation type="journal article" date="2015" name="Genome Announc.">
        <title>Complete genome sequences for 35 biothreat assay-relevant bacillus species.</title>
        <authorList>
            <person name="Johnson S.L."/>
            <person name="Daligault H.E."/>
            <person name="Davenport K.W."/>
            <person name="Jaissle J."/>
            <person name="Frey K.G."/>
            <person name="Ladner J.T."/>
            <person name="Broomall S.M."/>
            <person name="Bishop-Lilly K.A."/>
            <person name="Bruce D.C."/>
            <person name="Gibbons H.S."/>
            <person name="Coyne S.R."/>
            <person name="Lo C.C."/>
            <person name="Meincke L."/>
            <person name="Munk A.C."/>
            <person name="Koroleva G.I."/>
            <person name="Rosenzweig C.N."/>
            <person name="Palacios G.F."/>
            <person name="Redden C.L."/>
            <person name="Minogue T.D."/>
            <person name="Chain P.S."/>
        </authorList>
    </citation>
    <scope>NUCLEOTIDE SEQUENCE [LARGE SCALE GENOMIC DNA]</scope>
    <source>
        <strain evidence="1 4">HD1011</strain>
        <plasmid evidence="1 4">2</plasmid>
    </source>
</reference>
<dbReference type="RefSeq" id="WP_000466731.1">
    <property type="nucleotide sequence ID" value="NZ_CP009334.1"/>
</dbReference>
<organism evidence="3 5">
    <name type="scientific">Bacillus thuringiensis</name>
    <dbReference type="NCBI Taxonomy" id="1428"/>
    <lineage>
        <taxon>Bacteria</taxon>
        <taxon>Bacillati</taxon>
        <taxon>Bacillota</taxon>
        <taxon>Bacilli</taxon>
        <taxon>Bacillales</taxon>
        <taxon>Bacillaceae</taxon>
        <taxon>Bacillus</taxon>
        <taxon>Bacillus cereus group</taxon>
    </lineage>
</organism>
<evidence type="ECO:0000313" key="3">
    <source>
        <dbReference type="EMBL" id="QKH22600.1"/>
    </source>
</evidence>
<dbReference type="Proteomes" id="UP001181533">
    <property type="component" value="Unassembled WGS sequence"/>
</dbReference>
<dbReference type="EMBL" id="CP053979">
    <property type="protein sequence ID" value="QKH22600.1"/>
    <property type="molecule type" value="Genomic_DNA"/>
</dbReference>
<keyword evidence="3" id="KW-0614">Plasmid</keyword>
<proteinExistence type="predicted"/>
<protein>
    <submittedName>
        <fullName evidence="3">Uncharacterized protein</fullName>
    </submittedName>
</protein>
<evidence type="ECO:0000313" key="2">
    <source>
        <dbReference type="EMBL" id="MDR4174719.1"/>
    </source>
</evidence>
<evidence type="ECO:0000313" key="5">
    <source>
        <dbReference type="Proteomes" id="UP000501107"/>
    </source>
</evidence>
<dbReference type="AlphaFoldDB" id="A0A0B5NKC9"/>
<gene>
    <name evidence="1" type="ORF">BF38_5974</name>
    <name evidence="2" type="ORF">FO599_01055</name>
    <name evidence="3" type="ORF">FOC89_01020</name>
</gene>
<accession>A0A0B5NKC9</accession>
<dbReference type="KEGG" id="btw:BF38_5974"/>